<reference evidence="1" key="1">
    <citation type="journal article" date="2014" name="Int. J. Syst. Evol. Microbiol.">
        <title>Complete genome of a new Firmicutes species belonging to the dominant human colonic microbiota ('Ruminococcus bicirculans') reveals two chromosomes and a selective capacity to utilize plant glucans.</title>
        <authorList>
            <consortium name="NISC Comparative Sequencing Program"/>
            <person name="Wegmann U."/>
            <person name="Louis P."/>
            <person name="Goesmann A."/>
            <person name="Henrissat B."/>
            <person name="Duncan S.H."/>
            <person name="Flint H.J."/>
        </authorList>
    </citation>
    <scope>NUCLEOTIDE SEQUENCE</scope>
    <source>
        <strain evidence="1">CECT 7703</strain>
    </source>
</reference>
<protein>
    <recommendedName>
        <fullName evidence="3">His-Xaa-Ser system protein HxsD</fullName>
    </recommendedName>
</protein>
<sequence>MPNLDRADWYAIEIPAATEYVDVLRAMALCQRSMLIRDKSEVGGQLVEIMATTPQEAADREVVFRQILTDQILRRQIAQKADTTIGGIADAILYKAGAC</sequence>
<dbReference type="EMBL" id="JAUFPU010000005">
    <property type="protein sequence ID" value="MDN3576692.1"/>
    <property type="molecule type" value="Genomic_DNA"/>
</dbReference>
<evidence type="ECO:0000313" key="1">
    <source>
        <dbReference type="EMBL" id="MDN3576692.1"/>
    </source>
</evidence>
<reference evidence="1" key="2">
    <citation type="submission" date="2023-06" db="EMBL/GenBank/DDBJ databases">
        <authorList>
            <person name="Lucena T."/>
            <person name="Sun Q."/>
        </authorList>
    </citation>
    <scope>NUCLEOTIDE SEQUENCE</scope>
    <source>
        <strain evidence="1">CECT 7703</strain>
    </source>
</reference>
<comment type="caution">
    <text evidence="1">The sequence shown here is derived from an EMBL/GenBank/DDBJ whole genome shotgun (WGS) entry which is preliminary data.</text>
</comment>
<dbReference type="RefSeq" id="WP_290332218.1">
    <property type="nucleotide sequence ID" value="NZ_JAUFPU010000005.1"/>
</dbReference>
<evidence type="ECO:0008006" key="3">
    <source>
        <dbReference type="Google" id="ProtNLM"/>
    </source>
</evidence>
<gene>
    <name evidence="1" type="ORF">QWZ03_07945</name>
</gene>
<name>A0ABT8B366_9NEIS</name>
<accession>A0ABT8B366</accession>
<evidence type="ECO:0000313" key="2">
    <source>
        <dbReference type="Proteomes" id="UP001180081"/>
    </source>
</evidence>
<proteinExistence type="predicted"/>
<dbReference type="Proteomes" id="UP001180081">
    <property type="component" value="Unassembled WGS sequence"/>
</dbReference>
<keyword evidence="2" id="KW-1185">Reference proteome</keyword>
<organism evidence="1 2">
    <name type="scientific">Chitinimonas viridis</name>
    <dbReference type="NCBI Taxonomy" id="664880"/>
    <lineage>
        <taxon>Bacteria</taxon>
        <taxon>Pseudomonadati</taxon>
        <taxon>Pseudomonadota</taxon>
        <taxon>Betaproteobacteria</taxon>
        <taxon>Neisseriales</taxon>
        <taxon>Chitinibacteraceae</taxon>
        <taxon>Chitinimonas</taxon>
    </lineage>
</organism>